<dbReference type="Pfam" id="PF00400">
    <property type="entry name" value="WD40"/>
    <property type="match status" value="13"/>
</dbReference>
<evidence type="ECO:0000256" key="4">
    <source>
        <dbReference type="SAM" id="MobiDB-lite"/>
    </source>
</evidence>
<feature type="domain" description="TIR" evidence="6">
    <location>
        <begin position="11"/>
        <end position="98"/>
    </location>
</feature>
<dbReference type="GO" id="GO:0007165">
    <property type="term" value="P:signal transduction"/>
    <property type="evidence" value="ECO:0007669"/>
    <property type="project" value="InterPro"/>
</dbReference>
<dbReference type="PRINTS" id="PR00320">
    <property type="entry name" value="GPROTEINBRPT"/>
</dbReference>
<dbReference type="Proteomes" id="UP000547510">
    <property type="component" value="Unassembled WGS sequence"/>
</dbReference>
<feature type="region of interest" description="Disordered" evidence="4">
    <location>
        <begin position="859"/>
        <end position="881"/>
    </location>
</feature>
<evidence type="ECO:0000256" key="1">
    <source>
        <dbReference type="ARBA" id="ARBA00022574"/>
    </source>
</evidence>
<dbReference type="PROSITE" id="PS50082">
    <property type="entry name" value="WD_REPEATS_2"/>
    <property type="match status" value="11"/>
</dbReference>
<feature type="repeat" description="WD" evidence="3">
    <location>
        <begin position="527"/>
        <end position="559"/>
    </location>
</feature>
<feature type="repeat" description="WD" evidence="3">
    <location>
        <begin position="822"/>
        <end position="863"/>
    </location>
</feature>
<feature type="repeat" description="WD" evidence="3">
    <location>
        <begin position="561"/>
        <end position="594"/>
    </location>
</feature>
<dbReference type="RefSeq" id="WP_184698620.1">
    <property type="nucleotide sequence ID" value="NZ_JACHJN010000016.1"/>
</dbReference>
<dbReference type="PANTHER" id="PTHR19879:SF9">
    <property type="entry name" value="TRANSCRIPTION INITIATION FACTOR TFIID SUBUNIT 5"/>
    <property type="match status" value="1"/>
</dbReference>
<dbReference type="InterPro" id="IPR035897">
    <property type="entry name" value="Toll_tir_struct_dom_sf"/>
</dbReference>
<comment type="caution">
    <text evidence="7">The sequence shown here is derived from an EMBL/GenBank/DDBJ whole genome shotgun (WGS) entry which is preliminary data.</text>
</comment>
<name>A0A841CVT8_9PSEU</name>
<feature type="repeat" description="WD" evidence="3">
    <location>
        <begin position="865"/>
        <end position="906"/>
    </location>
</feature>
<dbReference type="Pfam" id="PF13676">
    <property type="entry name" value="TIR_2"/>
    <property type="match status" value="1"/>
</dbReference>
<feature type="repeat" description="WD" evidence="3">
    <location>
        <begin position="951"/>
        <end position="984"/>
    </location>
</feature>
<feature type="repeat" description="WD" evidence="3">
    <location>
        <begin position="908"/>
        <end position="949"/>
    </location>
</feature>
<feature type="region of interest" description="Disordered" evidence="4">
    <location>
        <begin position="502"/>
        <end position="524"/>
    </location>
</feature>
<evidence type="ECO:0000313" key="8">
    <source>
        <dbReference type="Proteomes" id="UP000547510"/>
    </source>
</evidence>
<gene>
    <name evidence="7" type="ORF">FHS29_007048</name>
</gene>
<dbReference type="SUPFAM" id="SSF52200">
    <property type="entry name" value="Toll/Interleukin receptor TIR domain"/>
    <property type="match status" value="1"/>
</dbReference>
<dbReference type="CDD" id="cd00200">
    <property type="entry name" value="WD40"/>
    <property type="match status" value="2"/>
</dbReference>
<organism evidence="7 8">
    <name type="scientific">Saccharothrix tamanrassetensis</name>
    <dbReference type="NCBI Taxonomy" id="1051531"/>
    <lineage>
        <taxon>Bacteria</taxon>
        <taxon>Bacillati</taxon>
        <taxon>Actinomycetota</taxon>
        <taxon>Actinomycetes</taxon>
        <taxon>Pseudonocardiales</taxon>
        <taxon>Pseudonocardiaceae</taxon>
        <taxon>Saccharothrix</taxon>
    </lineage>
</organism>
<keyword evidence="8" id="KW-1185">Reference proteome</keyword>
<dbReference type="Gene3D" id="3.40.50.10140">
    <property type="entry name" value="Toll/interleukin-1 receptor homology (TIR) domain"/>
    <property type="match status" value="1"/>
</dbReference>
<feature type="repeat" description="WD" evidence="3">
    <location>
        <begin position="386"/>
        <end position="419"/>
    </location>
</feature>
<feature type="repeat" description="WD" evidence="3">
    <location>
        <begin position="704"/>
        <end position="729"/>
    </location>
</feature>
<evidence type="ECO:0000313" key="7">
    <source>
        <dbReference type="EMBL" id="MBB5960424.1"/>
    </source>
</evidence>
<dbReference type="EMBL" id="JACHJN010000016">
    <property type="protein sequence ID" value="MBB5960424.1"/>
    <property type="molecule type" value="Genomic_DNA"/>
</dbReference>
<feature type="repeat" description="WD" evidence="3">
    <location>
        <begin position="282"/>
        <end position="323"/>
    </location>
</feature>
<dbReference type="SUPFAM" id="SSF50998">
    <property type="entry name" value="Quinoprotein alcohol dehydrogenase-like"/>
    <property type="match status" value="1"/>
</dbReference>
<feature type="region of interest" description="Disordered" evidence="4">
    <location>
        <begin position="359"/>
        <end position="396"/>
    </location>
</feature>
<reference evidence="7 8" key="1">
    <citation type="submission" date="2020-08" db="EMBL/GenBank/DDBJ databases">
        <title>Genomic Encyclopedia of Type Strains, Phase III (KMG-III): the genomes of soil and plant-associated and newly described type strains.</title>
        <authorList>
            <person name="Whitman W."/>
        </authorList>
    </citation>
    <scope>NUCLEOTIDE SEQUENCE [LARGE SCALE GENOMIC DNA]</scope>
    <source>
        <strain evidence="7 8">CECT 8640</strain>
    </source>
</reference>
<dbReference type="InterPro" id="IPR001680">
    <property type="entry name" value="WD40_rpt"/>
</dbReference>
<dbReference type="AlphaFoldDB" id="A0A841CVT8"/>
<feature type="transmembrane region" description="Helical" evidence="5">
    <location>
        <begin position="197"/>
        <end position="217"/>
    </location>
</feature>
<dbReference type="PROSITE" id="PS50294">
    <property type="entry name" value="WD_REPEATS_REGION"/>
    <property type="match status" value="9"/>
</dbReference>
<evidence type="ECO:0000256" key="2">
    <source>
        <dbReference type="ARBA" id="ARBA00022737"/>
    </source>
</evidence>
<proteinExistence type="predicted"/>
<dbReference type="InterPro" id="IPR036322">
    <property type="entry name" value="WD40_repeat_dom_sf"/>
</dbReference>
<dbReference type="SMART" id="SM00320">
    <property type="entry name" value="WD40"/>
    <property type="match status" value="14"/>
</dbReference>
<sequence length="1021" mass="108883">MPSVERRFDAFLSYSFAADRHLALALQGGLHRLARAWYQPRVLRICRDLSNLPASSDLAGTIRDALDSSRHFVLLASEQSAASKWVRQEIDYWQQNRTPETFLIALTSGKIVWDDEAGDFDWARTTALPPQLSGWFVAEPLWVNLNWTREVGHLSLRNDRFRSDVATLAAPIHRQPKDFLDSEDQRLHRSAVRTRRIATTALAVLTVLVTLLAGITWQQLDESNRRRDQALSRELAARSGELGDRDPAVAKLLSVAAWRISPTPQAKVAMLRAAARPGIAALSVNSAPVVSVAYSLDGKTVAAAGADGKVRFWDTATFQQAGELTADADWVVFSPDGHHLATAGEVDGARFWDLAARREAGNPLGSPTGPTPDPSGRDGHTRHKNTTIAFGPDGRSVATGVGDGTVRIWDVGTRDQVGAPLAGHPGEESPFAAFYPAGGFLATAGNDGTVRFWDVGTHQQLGPPLAAHTPDPQSPIGPVLAFSPDGATLASAGTDGTVRLWDTGSRQEKGPPLSGHTRSDRSLVRPSVAFSPSGTMLATGSQDGTVRLWHIDRQQQIGAPLAGHSGPVTSVAFAPDGRTLTSAGSDGKVRLWHVAGHEQAGNVLAGHVASVYAVAFSPDGRTLASSGDYGGITDRLGSPYVCGNSGWGLCLSGFGWLSANGRVLGGVKVVSPSRYDDHGGWRIADGPTVLLWDVERRRETGRMMTGHTRTIRALAFSPDGRTLTGGGFDDPSSSTGRILAWDLGDRRTVASTPVGRDRPVWALAFTPDGESLVSGGDLEALGNVTLAESGITTDPGEDGGPGEKDKSTVVFWDSQGRSRDGTLLYDRATYSITFSPNGSTIATSGADGQIRLWDAASRKQSGDPLRGHTGPVGSVSFSPDGKTLVSGGDDGTIRLWDTATRTQLGEPVLGHTGPVYSVTFSPNGAVLASGSGDNSVRLWDIPTRTQVSESFLAHRGPVRSVRFSPDGRWLATGGEDMAVRLWDIGYAADVQGSLCAMVNRTLTHAEWERLIPDAPFHQTCL</sequence>
<dbReference type="InterPro" id="IPR000157">
    <property type="entry name" value="TIR_dom"/>
</dbReference>
<feature type="repeat" description="WD" evidence="3">
    <location>
        <begin position="480"/>
        <end position="502"/>
    </location>
</feature>
<keyword evidence="1 3" id="KW-0853">WD repeat</keyword>
<dbReference type="InterPro" id="IPR020472">
    <property type="entry name" value="WD40_PAC1"/>
</dbReference>
<dbReference type="InterPro" id="IPR011047">
    <property type="entry name" value="Quinoprotein_ADH-like_sf"/>
</dbReference>
<feature type="repeat" description="WD" evidence="3">
    <location>
        <begin position="433"/>
        <end position="463"/>
    </location>
</feature>
<keyword evidence="5" id="KW-0472">Membrane</keyword>
<dbReference type="InterPro" id="IPR019775">
    <property type="entry name" value="WD40_repeat_CS"/>
</dbReference>
<dbReference type="InterPro" id="IPR015943">
    <property type="entry name" value="WD40/YVTN_repeat-like_dom_sf"/>
</dbReference>
<keyword evidence="5" id="KW-0812">Transmembrane</keyword>
<evidence type="ECO:0000256" key="5">
    <source>
        <dbReference type="SAM" id="Phobius"/>
    </source>
</evidence>
<dbReference type="PANTHER" id="PTHR19879">
    <property type="entry name" value="TRANSCRIPTION INITIATION FACTOR TFIID"/>
    <property type="match status" value="1"/>
</dbReference>
<protein>
    <submittedName>
        <fullName evidence="7">WD40 repeat protein</fullName>
    </submittedName>
</protein>
<evidence type="ECO:0000256" key="3">
    <source>
        <dbReference type="PROSITE-ProRule" id="PRU00221"/>
    </source>
</evidence>
<dbReference type="Gene3D" id="2.130.10.10">
    <property type="entry name" value="YVTN repeat-like/Quinoprotein amine dehydrogenase"/>
    <property type="match status" value="5"/>
</dbReference>
<dbReference type="PROSITE" id="PS00678">
    <property type="entry name" value="WD_REPEATS_1"/>
    <property type="match status" value="4"/>
</dbReference>
<evidence type="ECO:0000259" key="6">
    <source>
        <dbReference type="Pfam" id="PF13676"/>
    </source>
</evidence>
<accession>A0A841CVT8</accession>
<keyword evidence="2" id="KW-0677">Repeat</keyword>
<dbReference type="SUPFAM" id="SSF50978">
    <property type="entry name" value="WD40 repeat-like"/>
    <property type="match status" value="1"/>
</dbReference>
<keyword evidence="5" id="KW-1133">Transmembrane helix</keyword>